<keyword evidence="1" id="KW-0677">Repeat</keyword>
<keyword evidence="2 3" id="KW-0040">ANK repeat</keyword>
<accession>A0A667WBS3</accession>
<dbReference type="InterPro" id="IPR002110">
    <property type="entry name" value="Ankyrin_rpt"/>
</dbReference>
<dbReference type="Proteomes" id="UP000472263">
    <property type="component" value="Chromosome 4"/>
</dbReference>
<feature type="chain" id="PRO_5025650671" evidence="4">
    <location>
        <begin position="22"/>
        <end position="171"/>
    </location>
</feature>
<protein>
    <submittedName>
        <fullName evidence="5">Cyclin-dependent kinase inhibitor 2C (p18, inhibits CDK4)</fullName>
    </submittedName>
</protein>
<dbReference type="GO" id="GO:0008285">
    <property type="term" value="P:negative regulation of cell population proliferation"/>
    <property type="evidence" value="ECO:0007669"/>
    <property type="project" value="TreeGrafter"/>
</dbReference>
<dbReference type="AlphaFoldDB" id="A0A667WBS3"/>
<dbReference type="Pfam" id="PF13637">
    <property type="entry name" value="Ank_4"/>
    <property type="match status" value="1"/>
</dbReference>
<evidence type="ECO:0000256" key="1">
    <source>
        <dbReference type="ARBA" id="ARBA00022737"/>
    </source>
</evidence>
<dbReference type="SUPFAM" id="SSF48403">
    <property type="entry name" value="Ankyrin repeat"/>
    <property type="match status" value="1"/>
</dbReference>
<dbReference type="PROSITE" id="PS50297">
    <property type="entry name" value="ANK_REP_REGION"/>
    <property type="match status" value="2"/>
</dbReference>
<dbReference type="SMART" id="SM00248">
    <property type="entry name" value="ANK"/>
    <property type="match status" value="4"/>
</dbReference>
<evidence type="ECO:0000313" key="6">
    <source>
        <dbReference type="Proteomes" id="UP000472263"/>
    </source>
</evidence>
<dbReference type="GeneTree" id="ENSGT00940000160194"/>
<dbReference type="FunCoup" id="A0A667WBS3">
    <property type="interactions" value="102"/>
</dbReference>
<dbReference type="PANTHER" id="PTHR24201:SF9">
    <property type="entry name" value="CYCLIN-DEPENDENT KINASE 4 INHIBITOR C"/>
    <property type="match status" value="1"/>
</dbReference>
<evidence type="ECO:0000256" key="2">
    <source>
        <dbReference type="ARBA" id="ARBA00023043"/>
    </source>
</evidence>
<dbReference type="InterPro" id="IPR050776">
    <property type="entry name" value="Ank_Repeat/CDKN_Inhibitor"/>
</dbReference>
<evidence type="ECO:0000256" key="3">
    <source>
        <dbReference type="PROSITE-ProRule" id="PRU00023"/>
    </source>
</evidence>
<dbReference type="GO" id="GO:0005634">
    <property type="term" value="C:nucleus"/>
    <property type="evidence" value="ECO:0007669"/>
    <property type="project" value="TreeGrafter"/>
</dbReference>
<dbReference type="InterPro" id="IPR036770">
    <property type="entry name" value="Ankyrin_rpt-contain_sf"/>
</dbReference>
<gene>
    <name evidence="5" type="primary">CDKN2C</name>
</gene>
<dbReference type="InParanoid" id="A0A667WBS3"/>
<reference evidence="5" key="2">
    <citation type="submission" date="2025-08" db="UniProtKB">
        <authorList>
            <consortium name="Ensembl"/>
        </authorList>
    </citation>
    <scope>IDENTIFICATION</scope>
</reference>
<dbReference type="Gene3D" id="1.25.40.20">
    <property type="entry name" value="Ankyrin repeat-containing domain"/>
    <property type="match status" value="1"/>
</dbReference>
<feature type="repeat" description="ANK" evidence="3">
    <location>
        <begin position="110"/>
        <end position="142"/>
    </location>
</feature>
<organism evidence="5 6">
    <name type="scientific">Myripristis murdjan</name>
    <name type="common">pinecone soldierfish</name>
    <dbReference type="NCBI Taxonomy" id="586833"/>
    <lineage>
        <taxon>Eukaryota</taxon>
        <taxon>Metazoa</taxon>
        <taxon>Chordata</taxon>
        <taxon>Craniata</taxon>
        <taxon>Vertebrata</taxon>
        <taxon>Euteleostomi</taxon>
        <taxon>Actinopterygii</taxon>
        <taxon>Neopterygii</taxon>
        <taxon>Teleostei</taxon>
        <taxon>Neoteleostei</taxon>
        <taxon>Acanthomorphata</taxon>
        <taxon>Holocentriformes</taxon>
        <taxon>Holocentridae</taxon>
        <taxon>Myripristis</taxon>
    </lineage>
</organism>
<name>A0A667WBS3_9TELE</name>
<evidence type="ECO:0000313" key="5">
    <source>
        <dbReference type="Ensembl" id="ENSMMDP00005002050.1"/>
    </source>
</evidence>
<sequence length="171" mass="18445">KRQESCLVMLSIISCLCSASAKGDLPEVLFLLQNGADVNGCNKFGRTSLQVVKLGNPDVARALLAAGADPNARDPTCGLTVTHDAAREGFLDMVHVLVEHRADVNAVDFDGNLPLHLAAREGHLKVVQLLLGLTAEPGRRNGHGHTAWDLAHAYHKTDTANYIAEYMIAYH</sequence>
<dbReference type="GO" id="GO:2000045">
    <property type="term" value="P:regulation of G1/S transition of mitotic cell cycle"/>
    <property type="evidence" value="ECO:0007669"/>
    <property type="project" value="TreeGrafter"/>
</dbReference>
<reference evidence="5" key="1">
    <citation type="submission" date="2019-06" db="EMBL/GenBank/DDBJ databases">
        <authorList>
            <consortium name="Wellcome Sanger Institute Data Sharing"/>
        </authorList>
    </citation>
    <scope>NUCLEOTIDE SEQUENCE [LARGE SCALE GENOMIC DNA]</scope>
</reference>
<dbReference type="GO" id="GO:0004861">
    <property type="term" value="F:cyclin-dependent protein serine/threonine kinase inhibitor activity"/>
    <property type="evidence" value="ECO:0007669"/>
    <property type="project" value="TreeGrafter"/>
</dbReference>
<keyword evidence="6" id="KW-1185">Reference proteome</keyword>
<dbReference type="PROSITE" id="PS50088">
    <property type="entry name" value="ANK_REPEAT"/>
    <property type="match status" value="2"/>
</dbReference>
<dbReference type="Ensembl" id="ENSMMDT00005002084.1">
    <property type="protein sequence ID" value="ENSMMDP00005002050.1"/>
    <property type="gene ID" value="ENSMMDG00005001086.1"/>
</dbReference>
<evidence type="ECO:0000256" key="4">
    <source>
        <dbReference type="SAM" id="SignalP"/>
    </source>
</evidence>
<feature type="signal peptide" evidence="4">
    <location>
        <begin position="1"/>
        <end position="21"/>
    </location>
</feature>
<feature type="repeat" description="ANK" evidence="3">
    <location>
        <begin position="77"/>
        <end position="109"/>
    </location>
</feature>
<dbReference type="PANTHER" id="PTHR24201">
    <property type="entry name" value="ANK_REP_REGION DOMAIN-CONTAINING PROTEIN"/>
    <property type="match status" value="1"/>
</dbReference>
<proteinExistence type="predicted"/>
<dbReference type="GO" id="GO:0005737">
    <property type="term" value="C:cytoplasm"/>
    <property type="evidence" value="ECO:0007669"/>
    <property type="project" value="TreeGrafter"/>
</dbReference>
<dbReference type="Pfam" id="PF12796">
    <property type="entry name" value="Ank_2"/>
    <property type="match status" value="1"/>
</dbReference>
<dbReference type="GO" id="GO:0019901">
    <property type="term" value="F:protein kinase binding"/>
    <property type="evidence" value="ECO:0007669"/>
    <property type="project" value="TreeGrafter"/>
</dbReference>
<reference evidence="5" key="3">
    <citation type="submission" date="2025-09" db="UniProtKB">
        <authorList>
            <consortium name="Ensembl"/>
        </authorList>
    </citation>
    <scope>IDENTIFICATION</scope>
</reference>
<keyword evidence="4" id="KW-0732">Signal</keyword>